<dbReference type="Gene3D" id="1.10.287.470">
    <property type="entry name" value="Helix hairpin bin"/>
    <property type="match status" value="1"/>
</dbReference>
<reference evidence="8" key="1">
    <citation type="submission" date="2019-11" db="EMBL/GenBank/DDBJ databases">
        <authorList>
            <person name="Feng L."/>
        </authorList>
    </citation>
    <scope>NUCLEOTIDE SEQUENCE</scope>
    <source>
        <strain evidence="8">BhanseniiLFYP23</strain>
    </source>
</reference>
<feature type="coiled-coil region" evidence="4">
    <location>
        <begin position="102"/>
        <end position="178"/>
    </location>
</feature>
<accession>A0A6N2U1N8</accession>
<keyword evidence="6" id="KW-0812">Transmembrane</keyword>
<evidence type="ECO:0000313" key="8">
    <source>
        <dbReference type="EMBL" id="VYT12374.1"/>
    </source>
</evidence>
<feature type="domain" description="YknX-like C-terminal permuted SH3-like" evidence="7">
    <location>
        <begin position="451"/>
        <end position="514"/>
    </location>
</feature>
<evidence type="ECO:0000259" key="7">
    <source>
        <dbReference type="Pfam" id="PF25989"/>
    </source>
</evidence>
<evidence type="ECO:0000256" key="2">
    <source>
        <dbReference type="ARBA" id="ARBA00009477"/>
    </source>
</evidence>
<dbReference type="Gene3D" id="2.40.420.20">
    <property type="match status" value="1"/>
</dbReference>
<evidence type="ECO:0000256" key="1">
    <source>
        <dbReference type="ARBA" id="ARBA00004196"/>
    </source>
</evidence>
<dbReference type="Pfam" id="PF25989">
    <property type="entry name" value="YknX_C"/>
    <property type="match status" value="1"/>
</dbReference>
<dbReference type="NCBIfam" id="TIGR01730">
    <property type="entry name" value="RND_mfp"/>
    <property type="match status" value="1"/>
</dbReference>
<protein>
    <submittedName>
        <fullName evidence="8">Macrolide export protein MacA</fullName>
    </submittedName>
</protein>
<proteinExistence type="inferred from homology"/>
<dbReference type="RefSeq" id="WP_022239803.1">
    <property type="nucleotide sequence ID" value="NZ_CACRSY010000012.1"/>
</dbReference>
<keyword evidence="6" id="KW-1133">Transmembrane helix</keyword>
<sequence length="522" mass="56754">MKTKTLKNKNTVMLITLGIVAVVLVLLAIIGNMRKGGKGTEPVVEVISVEKGDVRQEIEASGNVESEWKKTFYSPVNATIENMTVEAGDSVEAGQKLIAFNVDNLEADNQKAELTARTGKLELEDAQEQANQAASKVAEAKADIPKLEKQIENKKNKLSDLRQQIAETQKNAQAQVQEEVESAYQAAVLAAETKYQEEMDTYNNVTKPEYDKELEALKQKINEGKGTETDKEDYRHLLDNPPKVPELEDVNPADFQMTGTGMADTSALEAEMENVSSELAALQSELASKEALAQSETTGLTDAAKEKIRISNNLTELETKNLQELLEEGRKGIEAEFSGVISDTKVSQGATVTQGMELFTLQSMDDVCVDASISKYDFDKVKEGQKATVKLGDKKYNGTIEKVNRIAVPNEKGAPTIGVVVHIDNPDDGIFIGVEAKVSIQAAEVKNVPILPVEAVNIGKDGSFCYVVEDGVIKKKEIETGVTSDAFVEIKSGLKDGEQVLTDIGNHSEGDKVKAQEAKTDK</sequence>
<feature type="coiled-coil region" evidence="4">
    <location>
        <begin position="265"/>
        <end position="320"/>
    </location>
</feature>
<comment type="subcellular location">
    <subcellularLocation>
        <location evidence="1">Cell envelope</location>
    </subcellularLocation>
</comment>
<name>A0A6N2U1N8_BLAHA</name>
<gene>
    <name evidence="8" type="primary">macA</name>
    <name evidence="8" type="ORF">BHLFYP23_00250</name>
</gene>
<evidence type="ECO:0000256" key="4">
    <source>
        <dbReference type="SAM" id="Coils"/>
    </source>
</evidence>
<dbReference type="SUPFAM" id="SSF111369">
    <property type="entry name" value="HlyD-like secretion proteins"/>
    <property type="match status" value="1"/>
</dbReference>
<feature type="compositionally biased region" description="Basic and acidic residues" evidence="5">
    <location>
        <begin position="506"/>
        <end position="522"/>
    </location>
</feature>
<keyword evidence="6" id="KW-0472">Membrane</keyword>
<evidence type="ECO:0000256" key="3">
    <source>
        <dbReference type="ARBA" id="ARBA00023054"/>
    </source>
</evidence>
<dbReference type="InterPro" id="IPR058637">
    <property type="entry name" value="YknX-like_C"/>
</dbReference>
<dbReference type="AlphaFoldDB" id="A0A6N2U1N8"/>
<dbReference type="GO" id="GO:0030313">
    <property type="term" value="C:cell envelope"/>
    <property type="evidence" value="ECO:0007669"/>
    <property type="project" value="UniProtKB-SubCell"/>
</dbReference>
<dbReference type="Gene3D" id="2.40.50.100">
    <property type="match status" value="1"/>
</dbReference>
<dbReference type="InterPro" id="IPR006143">
    <property type="entry name" value="RND_pump_MFP"/>
</dbReference>
<keyword evidence="3 4" id="KW-0175">Coiled coil</keyword>
<evidence type="ECO:0000256" key="5">
    <source>
        <dbReference type="SAM" id="MobiDB-lite"/>
    </source>
</evidence>
<dbReference type="EMBL" id="CACRSY010000012">
    <property type="protein sequence ID" value="VYT12374.1"/>
    <property type="molecule type" value="Genomic_DNA"/>
</dbReference>
<comment type="similarity">
    <text evidence="2">Belongs to the membrane fusion protein (MFP) (TC 8.A.1) family.</text>
</comment>
<feature type="transmembrane region" description="Helical" evidence="6">
    <location>
        <begin position="12"/>
        <end position="31"/>
    </location>
</feature>
<dbReference type="GO" id="GO:0022857">
    <property type="term" value="F:transmembrane transporter activity"/>
    <property type="evidence" value="ECO:0007669"/>
    <property type="project" value="InterPro"/>
</dbReference>
<dbReference type="InterPro" id="IPR050465">
    <property type="entry name" value="UPF0194_transport"/>
</dbReference>
<dbReference type="GO" id="GO:0016020">
    <property type="term" value="C:membrane"/>
    <property type="evidence" value="ECO:0007669"/>
    <property type="project" value="InterPro"/>
</dbReference>
<evidence type="ECO:0000256" key="6">
    <source>
        <dbReference type="SAM" id="Phobius"/>
    </source>
</evidence>
<dbReference type="Gene3D" id="2.40.30.170">
    <property type="match status" value="1"/>
</dbReference>
<dbReference type="PANTHER" id="PTHR32347:SF14">
    <property type="entry name" value="EFFLUX SYSTEM COMPONENT YKNX-RELATED"/>
    <property type="match status" value="1"/>
</dbReference>
<dbReference type="PANTHER" id="PTHR32347">
    <property type="entry name" value="EFFLUX SYSTEM COMPONENT YKNX-RELATED"/>
    <property type="match status" value="1"/>
</dbReference>
<organism evidence="8">
    <name type="scientific">Blautia hansenii</name>
    <name type="common">Ruminococcus hansenii</name>
    <dbReference type="NCBI Taxonomy" id="1322"/>
    <lineage>
        <taxon>Bacteria</taxon>
        <taxon>Bacillati</taxon>
        <taxon>Bacillota</taxon>
        <taxon>Clostridia</taxon>
        <taxon>Lachnospirales</taxon>
        <taxon>Lachnospiraceae</taxon>
        <taxon>Blautia</taxon>
    </lineage>
</organism>
<feature type="region of interest" description="Disordered" evidence="5">
    <location>
        <begin position="502"/>
        <end position="522"/>
    </location>
</feature>